<dbReference type="PRINTS" id="PR00081">
    <property type="entry name" value="GDHRDH"/>
</dbReference>
<comment type="similarity">
    <text evidence="1">Belongs to the short-chain dehydrogenases/reductases (SDR) family.</text>
</comment>
<dbReference type="Pfam" id="PF00106">
    <property type="entry name" value="adh_short"/>
    <property type="match status" value="1"/>
</dbReference>
<evidence type="ECO:0000256" key="1">
    <source>
        <dbReference type="RuleBase" id="RU000363"/>
    </source>
</evidence>
<evidence type="ECO:0000259" key="2">
    <source>
        <dbReference type="SMART" id="SM00822"/>
    </source>
</evidence>
<feature type="domain" description="Ketoreductase" evidence="2">
    <location>
        <begin position="28"/>
        <end position="224"/>
    </location>
</feature>
<dbReference type="InterPro" id="IPR051687">
    <property type="entry name" value="Peroxisomal_Beta-Oxidation"/>
</dbReference>
<gene>
    <name evidence="3" type="ORF">CCS01_10140</name>
</gene>
<dbReference type="InterPro" id="IPR002347">
    <property type="entry name" value="SDR_fam"/>
</dbReference>
<comment type="caution">
    <text evidence="3">The sequence shown here is derived from an EMBL/GenBank/DDBJ whole genome shotgun (WGS) entry which is preliminary data.</text>
</comment>
<dbReference type="AlphaFoldDB" id="A0A2S6NIZ5"/>
<dbReference type="InterPro" id="IPR036291">
    <property type="entry name" value="NAD(P)-bd_dom_sf"/>
</dbReference>
<evidence type="ECO:0000313" key="3">
    <source>
        <dbReference type="EMBL" id="PPQ34606.1"/>
    </source>
</evidence>
<protein>
    <submittedName>
        <fullName evidence="3">3-hydroxyacyl-CoA dehydrogenase</fullName>
    </submittedName>
</protein>
<evidence type="ECO:0000313" key="4">
    <source>
        <dbReference type="Proteomes" id="UP000239724"/>
    </source>
</evidence>
<dbReference type="PROSITE" id="PS00061">
    <property type="entry name" value="ADH_SHORT"/>
    <property type="match status" value="1"/>
</dbReference>
<dbReference type="Gene3D" id="3.40.50.720">
    <property type="entry name" value="NAD(P)-binding Rossmann-like Domain"/>
    <property type="match status" value="1"/>
</dbReference>
<proteinExistence type="inferred from homology"/>
<dbReference type="OrthoDB" id="9804774at2"/>
<organism evidence="3 4">
    <name type="scientific">Rhodopila globiformis</name>
    <name type="common">Rhodopseudomonas globiformis</name>
    <dbReference type="NCBI Taxonomy" id="1071"/>
    <lineage>
        <taxon>Bacteria</taxon>
        <taxon>Pseudomonadati</taxon>
        <taxon>Pseudomonadota</taxon>
        <taxon>Alphaproteobacteria</taxon>
        <taxon>Acetobacterales</taxon>
        <taxon>Acetobacteraceae</taxon>
        <taxon>Rhodopila</taxon>
    </lineage>
</organism>
<keyword evidence="4" id="KW-1185">Reference proteome</keyword>
<dbReference type="InterPro" id="IPR020904">
    <property type="entry name" value="Sc_DH/Rdtase_CS"/>
</dbReference>
<dbReference type="SUPFAM" id="SSF51735">
    <property type="entry name" value="NAD(P)-binding Rossmann-fold domains"/>
    <property type="match status" value="1"/>
</dbReference>
<reference evidence="3 4" key="1">
    <citation type="journal article" date="2018" name="Arch. Microbiol.">
        <title>New insights into the metabolic potential of the phototrophic purple bacterium Rhodopila globiformis DSM 161(T) from its draft genome sequence and evidence for a vanadium-dependent nitrogenase.</title>
        <authorList>
            <person name="Imhoff J.F."/>
            <person name="Rahn T."/>
            <person name="Kunzel S."/>
            <person name="Neulinger S.C."/>
        </authorList>
    </citation>
    <scope>NUCLEOTIDE SEQUENCE [LARGE SCALE GENOMIC DNA]</scope>
    <source>
        <strain evidence="3 4">DSM 161</strain>
    </source>
</reference>
<dbReference type="Proteomes" id="UP000239724">
    <property type="component" value="Unassembled WGS sequence"/>
</dbReference>
<dbReference type="PANTHER" id="PTHR45024:SF3">
    <property type="entry name" value="BLL2957 PROTEIN"/>
    <property type="match status" value="1"/>
</dbReference>
<name>A0A2S6NIZ5_RHOGL</name>
<dbReference type="InterPro" id="IPR057326">
    <property type="entry name" value="KR_dom"/>
</dbReference>
<dbReference type="EMBL" id="NHRY01000098">
    <property type="protein sequence ID" value="PPQ34606.1"/>
    <property type="molecule type" value="Genomic_DNA"/>
</dbReference>
<dbReference type="SMART" id="SM00822">
    <property type="entry name" value="PKS_KR"/>
    <property type="match status" value="1"/>
</dbReference>
<dbReference type="PANTHER" id="PTHR45024">
    <property type="entry name" value="DEHYDROGENASES, SHORT CHAIN"/>
    <property type="match status" value="1"/>
</dbReference>
<accession>A0A2S6NIZ5</accession>
<dbReference type="PRINTS" id="PR00080">
    <property type="entry name" value="SDRFAMILY"/>
</dbReference>
<sequence>MAGSPRPSTTFTCVQRRVPHVPGLMEGKVAVVTGAGGGIGREIAIMMAGAGARVIVADIGASLTGEGGSASPAAQTKALIEQRGGQAEVCTESVAAWGSARKIIQAALDHYGRIDAVVNNAGILRDGIFHKMSEDDWLSVISVHLNGSFFVSRAAAEHYRKQESGSFVHITSTSGLIGNVGQANYAAAKLGITALSKSIALDMQRYNVRSNCLAPWAWSRMTSSIPTTTAEQKAAVEKLQKMTPDKNAPLAVFLSSDAAKDVTGQVFGTRMHEIYLFSSPRPIRIVHRAEGWTPESIAEHCIPAMKQAFMPLDTSEQAFNWDPPE</sequence>